<evidence type="ECO:0000313" key="3">
    <source>
        <dbReference type="Proteomes" id="UP000006512"/>
    </source>
</evidence>
<evidence type="ECO:0000256" key="1">
    <source>
        <dbReference type="SAM" id="MobiDB-lite"/>
    </source>
</evidence>
<proteinExistence type="predicted"/>
<dbReference type="AlphaFoldDB" id="F4QPC5"/>
<feature type="compositionally biased region" description="Gly residues" evidence="1">
    <location>
        <begin position="60"/>
        <end position="75"/>
    </location>
</feature>
<sequence length="135" mass="14148">MILPSSEGDLQAGAGQKLGQSGTDIQAALHRAGLDALERAGGSDDLDAGLAGELRDGANRVGGGDVEALGLGHGAGSQNQPDQGGPGEQHRLVTTVAYRLHLFLSCSRPLSFCADFWKPRRMGCEISSMRLTKKY</sequence>
<name>F4QPC5_9CAUL</name>
<organism evidence="2 3">
    <name type="scientific">Asticcacaulis biprosthecium C19</name>
    <dbReference type="NCBI Taxonomy" id="715226"/>
    <lineage>
        <taxon>Bacteria</taxon>
        <taxon>Pseudomonadati</taxon>
        <taxon>Pseudomonadota</taxon>
        <taxon>Alphaproteobacteria</taxon>
        <taxon>Caulobacterales</taxon>
        <taxon>Caulobacteraceae</taxon>
        <taxon>Asticcacaulis</taxon>
    </lineage>
</organism>
<dbReference type="EMBL" id="GL883078">
    <property type="protein sequence ID" value="EGF91183.1"/>
    <property type="molecule type" value="Genomic_DNA"/>
</dbReference>
<reference evidence="3" key="1">
    <citation type="submission" date="2011-03" db="EMBL/GenBank/DDBJ databases">
        <title>Draft genome sequence of Brevundimonas diminuta.</title>
        <authorList>
            <person name="Brown P.J.B."/>
            <person name="Buechlein A."/>
            <person name="Hemmerich C."/>
            <person name="Brun Y.V."/>
        </authorList>
    </citation>
    <scope>NUCLEOTIDE SEQUENCE [LARGE SCALE GENOMIC DNA]</scope>
    <source>
        <strain evidence="3">C19</strain>
    </source>
</reference>
<evidence type="ECO:0000313" key="2">
    <source>
        <dbReference type="EMBL" id="EGF91183.1"/>
    </source>
</evidence>
<protein>
    <submittedName>
        <fullName evidence="2">Uncharacterized protein</fullName>
    </submittedName>
</protein>
<feature type="region of interest" description="Disordered" evidence="1">
    <location>
        <begin position="57"/>
        <end position="90"/>
    </location>
</feature>
<keyword evidence="3" id="KW-1185">Reference proteome</keyword>
<dbReference type="HOGENOM" id="CLU_1881471_0_0_5"/>
<dbReference type="Proteomes" id="UP000006512">
    <property type="component" value="Unassembled WGS sequence"/>
</dbReference>
<accession>F4QPC5</accession>
<gene>
    <name evidence="2" type="ORF">ABI_25980</name>
</gene>